<dbReference type="AlphaFoldDB" id="A0A834HIQ9"/>
<feature type="domain" description="AD" evidence="1">
    <location>
        <begin position="79"/>
        <end position="176"/>
    </location>
</feature>
<comment type="caution">
    <text evidence="3">The sequence shown here is derived from an EMBL/GenBank/DDBJ whole genome shotgun (WGS) entry which is preliminary data.</text>
</comment>
<accession>A0A834HIQ9</accession>
<dbReference type="Pfam" id="PF21166">
    <property type="entry name" value="LSM12_LSM"/>
    <property type="match status" value="1"/>
</dbReference>
<dbReference type="OrthoDB" id="1057137at2759"/>
<reference evidence="3" key="1">
    <citation type="submission" date="2020-08" db="EMBL/GenBank/DDBJ databases">
        <title>Genome sequencing and assembly of the red palm weevil Rhynchophorus ferrugineus.</title>
        <authorList>
            <person name="Dias G.B."/>
            <person name="Bergman C.M."/>
            <person name="Manee M."/>
        </authorList>
    </citation>
    <scope>NUCLEOTIDE SEQUENCE</scope>
    <source>
        <strain evidence="3">AA-2017</strain>
        <tissue evidence="3">Whole larva</tissue>
    </source>
</reference>
<evidence type="ECO:0000313" key="2">
    <source>
        <dbReference type="EMBL" id="KAF7263083.1"/>
    </source>
</evidence>
<dbReference type="InterPro" id="IPR048478">
    <property type="entry name" value="LSM12_LSM"/>
</dbReference>
<keyword evidence="4" id="KW-1185">Reference proteome</keyword>
<organism evidence="3 4">
    <name type="scientific">Rhynchophorus ferrugineus</name>
    <name type="common">Red palm weevil</name>
    <name type="synonym">Curculio ferrugineus</name>
    <dbReference type="NCBI Taxonomy" id="354439"/>
    <lineage>
        <taxon>Eukaryota</taxon>
        <taxon>Metazoa</taxon>
        <taxon>Ecdysozoa</taxon>
        <taxon>Arthropoda</taxon>
        <taxon>Hexapoda</taxon>
        <taxon>Insecta</taxon>
        <taxon>Pterygota</taxon>
        <taxon>Neoptera</taxon>
        <taxon>Endopterygota</taxon>
        <taxon>Coleoptera</taxon>
        <taxon>Polyphaga</taxon>
        <taxon>Cucujiformia</taxon>
        <taxon>Curculionidae</taxon>
        <taxon>Dryophthorinae</taxon>
        <taxon>Rhynchophorus</taxon>
    </lineage>
</organism>
<dbReference type="SMART" id="SM00995">
    <property type="entry name" value="AD"/>
    <property type="match status" value="1"/>
</dbReference>
<name>A0A834HIQ9_RHYFE</name>
<evidence type="ECO:0000313" key="3">
    <source>
        <dbReference type="EMBL" id="KAF7263087.1"/>
    </source>
</evidence>
<proteinExistence type="predicted"/>
<dbReference type="InterPro" id="IPR019181">
    <property type="entry name" value="LSM12_ABD"/>
</dbReference>
<dbReference type="Proteomes" id="UP000625711">
    <property type="component" value="Unassembled WGS sequence"/>
</dbReference>
<dbReference type="EMBL" id="JAACXV010023269">
    <property type="protein sequence ID" value="KAF7263087.1"/>
    <property type="molecule type" value="Genomic_DNA"/>
</dbReference>
<dbReference type="PROSITE" id="PS52001">
    <property type="entry name" value="AD"/>
    <property type="match status" value="1"/>
</dbReference>
<dbReference type="PANTHER" id="PTHR13542">
    <property type="entry name" value="LSM12 HOMOLOG"/>
    <property type="match status" value="1"/>
</dbReference>
<sequence>MAAVSDCFSLGSIVWCRTCYNVEIEGEVLAFEQQNKMLILKCGSSNGDPKLNNVQFVNLSYVSELQVKKEGHYISEVPQSLNLQRLNMRIRNQVDEKRRLLQAISANVSSEGQRLFIAISKMFDNNEVRWNNSDIIVLDEVIISPPYQLENVGGDTKSKSYDYILKLVERHLQDLSKNSQTQSVCQNNRSPQ</sequence>
<dbReference type="EMBL" id="JAACXV010023272">
    <property type="protein sequence ID" value="KAF7263083.1"/>
    <property type="molecule type" value="Genomic_DNA"/>
</dbReference>
<evidence type="ECO:0000313" key="4">
    <source>
        <dbReference type="Proteomes" id="UP000625711"/>
    </source>
</evidence>
<dbReference type="InterPro" id="IPR039683">
    <property type="entry name" value="Lsm12-like"/>
</dbReference>
<dbReference type="Pfam" id="PF09793">
    <property type="entry name" value="AD"/>
    <property type="match status" value="1"/>
</dbReference>
<protein>
    <recommendedName>
        <fullName evidence="1">AD domain-containing protein</fullName>
    </recommendedName>
</protein>
<dbReference type="InterPro" id="IPR047574">
    <property type="entry name" value="AD"/>
</dbReference>
<gene>
    <name evidence="3" type="ORF">GWI33_003628</name>
    <name evidence="2" type="ORF">GWI33_003632</name>
</gene>
<evidence type="ECO:0000259" key="1">
    <source>
        <dbReference type="PROSITE" id="PS52001"/>
    </source>
</evidence>